<organism evidence="2 3">
    <name type="scientific">Juglans regia</name>
    <name type="common">English walnut</name>
    <dbReference type="NCBI Taxonomy" id="51240"/>
    <lineage>
        <taxon>Eukaryota</taxon>
        <taxon>Viridiplantae</taxon>
        <taxon>Streptophyta</taxon>
        <taxon>Embryophyta</taxon>
        <taxon>Tracheophyta</taxon>
        <taxon>Spermatophyta</taxon>
        <taxon>Magnoliopsida</taxon>
        <taxon>eudicotyledons</taxon>
        <taxon>Gunneridae</taxon>
        <taxon>Pentapetalae</taxon>
        <taxon>rosids</taxon>
        <taxon>fabids</taxon>
        <taxon>Fagales</taxon>
        <taxon>Juglandaceae</taxon>
        <taxon>Juglans</taxon>
    </lineage>
</organism>
<dbReference type="Proteomes" id="UP000235220">
    <property type="component" value="Chromosome 13"/>
</dbReference>
<keyword evidence="2" id="KW-1185">Reference proteome</keyword>
<sequence length="124" mass="12750">MPSSSTNSAKTASHSFANAAKASIMSGISTQYSISLQSSLISVETPWIIDTDSPPAHVIQLAINASSLSQSPKSTNSDLSIAPAATPSPTSTPGLRSPSSSSESTPITEELAPSHSPIRKLTRT</sequence>
<dbReference type="KEGG" id="jre:109005877"/>
<feature type="compositionally biased region" description="Polar residues" evidence="1">
    <location>
        <begin position="67"/>
        <end position="79"/>
    </location>
</feature>
<gene>
    <name evidence="3" type="primary">LOC109005877</name>
</gene>
<accession>A0A2I4G9D4</accession>
<evidence type="ECO:0000313" key="3">
    <source>
        <dbReference type="RefSeq" id="XP_018840509.1"/>
    </source>
</evidence>
<dbReference type="GeneID" id="109005877"/>
<dbReference type="RefSeq" id="XP_018840509.1">
    <property type="nucleotide sequence ID" value="XM_018984964.1"/>
</dbReference>
<proteinExistence type="predicted"/>
<evidence type="ECO:0000256" key="1">
    <source>
        <dbReference type="SAM" id="MobiDB-lite"/>
    </source>
</evidence>
<feature type="region of interest" description="Disordered" evidence="1">
    <location>
        <begin position="67"/>
        <end position="124"/>
    </location>
</feature>
<protein>
    <submittedName>
        <fullName evidence="3">Histone H2A.v2-like</fullName>
    </submittedName>
</protein>
<dbReference type="AlphaFoldDB" id="A0A2I4G9D4"/>
<dbReference type="Gramene" id="Jr13_19100_p1">
    <property type="protein sequence ID" value="cds.Jr13_19100_p1"/>
    <property type="gene ID" value="Jr13_19100"/>
</dbReference>
<reference evidence="3" key="1">
    <citation type="submission" date="2025-08" db="UniProtKB">
        <authorList>
            <consortium name="RefSeq"/>
        </authorList>
    </citation>
    <scope>IDENTIFICATION</scope>
    <source>
        <tissue evidence="3">Leaves</tissue>
    </source>
</reference>
<name>A0A2I4G9D4_JUGRE</name>
<feature type="compositionally biased region" description="Low complexity" evidence="1">
    <location>
        <begin position="80"/>
        <end position="108"/>
    </location>
</feature>
<evidence type="ECO:0000313" key="2">
    <source>
        <dbReference type="Proteomes" id="UP000235220"/>
    </source>
</evidence>